<accession>A0A8J4D220</accession>
<reference evidence="1" key="1">
    <citation type="journal article" date="2021" name="Proc. Natl. Acad. Sci. U.S.A.">
        <title>Three genomes in the algal genus Volvox reveal the fate of a haploid sex-determining region after a transition to homothallism.</title>
        <authorList>
            <person name="Yamamoto K."/>
            <person name="Hamaji T."/>
            <person name="Kawai-Toyooka H."/>
            <person name="Matsuzaki R."/>
            <person name="Takahashi F."/>
            <person name="Nishimura Y."/>
            <person name="Kawachi M."/>
            <person name="Noguchi H."/>
            <person name="Minakuchi Y."/>
            <person name="Umen J.G."/>
            <person name="Toyoda A."/>
            <person name="Nozaki H."/>
        </authorList>
    </citation>
    <scope>NUCLEOTIDE SEQUENCE</scope>
    <source>
        <strain evidence="1">NIES-3786</strain>
    </source>
</reference>
<organism evidence="1 2">
    <name type="scientific">Volvox reticuliferus</name>
    <dbReference type="NCBI Taxonomy" id="1737510"/>
    <lineage>
        <taxon>Eukaryota</taxon>
        <taxon>Viridiplantae</taxon>
        <taxon>Chlorophyta</taxon>
        <taxon>core chlorophytes</taxon>
        <taxon>Chlorophyceae</taxon>
        <taxon>CS clade</taxon>
        <taxon>Chlamydomonadales</taxon>
        <taxon>Volvocaceae</taxon>
        <taxon>Volvox</taxon>
    </lineage>
</organism>
<proteinExistence type="predicted"/>
<evidence type="ECO:0000313" key="1">
    <source>
        <dbReference type="EMBL" id="GIL91063.1"/>
    </source>
</evidence>
<name>A0A8J4D220_9CHLO</name>
<comment type="caution">
    <text evidence="1">The sequence shown here is derived from an EMBL/GenBank/DDBJ whole genome shotgun (WGS) entry which is preliminary data.</text>
</comment>
<dbReference type="EMBL" id="BNCP01000062">
    <property type="protein sequence ID" value="GIL91063.1"/>
    <property type="molecule type" value="Genomic_DNA"/>
</dbReference>
<dbReference type="OrthoDB" id="10521835at2759"/>
<dbReference type="AlphaFoldDB" id="A0A8J4D220"/>
<gene>
    <name evidence="1" type="ORF">Vretifemale_18748</name>
</gene>
<dbReference type="Proteomes" id="UP000747110">
    <property type="component" value="Unassembled WGS sequence"/>
</dbReference>
<keyword evidence="2" id="KW-1185">Reference proteome</keyword>
<sequence length="468" mass="47338">LPQHAAATSASFAACSSTGFGSASVGANFGWGPGDLGTPSASLSCGPLALGDTAAAPVTAVGWVQPSESELMLAALAALPELQCLEVPELLLAASHQLACLSTLTRLRELRVGGIVAAGVPVGPARAAGRSLRGSAAILHGLRSLVIEAESPVYGGGGASVVPWWSVMCPSLRHLSLTLQYGDAPGLAPGGGRRNQQPVAEELAAALARVAEVRLIVCVSGRTVPMSAAIGYGVVGGGGGGPTGGTGGAQPLRMELPFILRHSRTVRDLELHAADPVELLSCLSEDLLNEVAKTTAGTGSDWHGDEGAGVGPWHKVTAGAQDFDRAGVATLRLVASAGWETSGPAAADAAGEGIASFCSLLTRIVHSASPSLECLCLSVPGLWVGAGICGVGPKGWWDCMGIQETQAANPVKMLARAAAAHGTRLCLCGIGPEERGRFLLALERAGVEVVEGQCPGCLLERPVHVVVT</sequence>
<evidence type="ECO:0000313" key="2">
    <source>
        <dbReference type="Proteomes" id="UP000747110"/>
    </source>
</evidence>
<feature type="non-terminal residue" evidence="1">
    <location>
        <position position="1"/>
    </location>
</feature>
<protein>
    <submittedName>
        <fullName evidence="1">Uncharacterized protein</fullName>
    </submittedName>
</protein>